<evidence type="ECO:0000259" key="1">
    <source>
        <dbReference type="Pfam" id="PF26408"/>
    </source>
</evidence>
<comment type="caution">
    <text evidence="2">The sequence shown here is derived from an EMBL/GenBank/DDBJ whole genome shotgun (WGS) entry which is preliminary data.</text>
</comment>
<organism evidence="2 3">
    <name type="scientific">Haloarchaeobius litoreus</name>
    <dbReference type="NCBI Taxonomy" id="755306"/>
    <lineage>
        <taxon>Archaea</taxon>
        <taxon>Methanobacteriati</taxon>
        <taxon>Methanobacteriota</taxon>
        <taxon>Stenosarchaea group</taxon>
        <taxon>Halobacteria</taxon>
        <taxon>Halobacteriales</taxon>
        <taxon>Halorubellaceae</taxon>
        <taxon>Haloarchaeobius</taxon>
    </lineage>
</organism>
<gene>
    <name evidence="2" type="ORF">ACFSBL_01580</name>
</gene>
<dbReference type="Proteomes" id="UP001597034">
    <property type="component" value="Unassembled WGS sequence"/>
</dbReference>
<dbReference type="AlphaFoldDB" id="A0ABD6DEW6"/>
<protein>
    <recommendedName>
        <fullName evidence="1">DUF8106 domain-containing protein</fullName>
    </recommendedName>
</protein>
<reference evidence="2 3" key="1">
    <citation type="journal article" date="2019" name="Int. J. Syst. Evol. Microbiol.">
        <title>The Global Catalogue of Microorganisms (GCM) 10K type strain sequencing project: providing services to taxonomists for standard genome sequencing and annotation.</title>
        <authorList>
            <consortium name="The Broad Institute Genomics Platform"/>
            <consortium name="The Broad Institute Genome Sequencing Center for Infectious Disease"/>
            <person name="Wu L."/>
            <person name="Ma J."/>
        </authorList>
    </citation>
    <scope>NUCLEOTIDE SEQUENCE [LARGE SCALE GENOMIC DNA]</scope>
    <source>
        <strain evidence="2 3">CGMCC 1.10390</strain>
    </source>
</reference>
<accession>A0ABD6DEW6</accession>
<name>A0ABD6DEW6_9EURY</name>
<keyword evidence="3" id="KW-1185">Reference proteome</keyword>
<dbReference type="RefSeq" id="WP_256399637.1">
    <property type="nucleotide sequence ID" value="NZ_JANHJR010000002.1"/>
</dbReference>
<dbReference type="InterPro" id="IPR058419">
    <property type="entry name" value="DUF8106"/>
</dbReference>
<feature type="domain" description="DUF8106" evidence="1">
    <location>
        <begin position="17"/>
        <end position="59"/>
    </location>
</feature>
<sequence>MTTPRVDAPGDGTRTRRKATLFCGACDHESPSDGDWLFHDRSSGTALVCPDCGQTLTVRPDYGDAEDADDRNGIAVLAATPARLLSDYATAVNRAANAWTTGD</sequence>
<evidence type="ECO:0000313" key="3">
    <source>
        <dbReference type="Proteomes" id="UP001597034"/>
    </source>
</evidence>
<evidence type="ECO:0000313" key="2">
    <source>
        <dbReference type="EMBL" id="MFD1644365.1"/>
    </source>
</evidence>
<proteinExistence type="predicted"/>
<dbReference type="EMBL" id="JBHUDO010000001">
    <property type="protein sequence ID" value="MFD1644365.1"/>
    <property type="molecule type" value="Genomic_DNA"/>
</dbReference>
<dbReference type="Pfam" id="PF26408">
    <property type="entry name" value="DUF8106"/>
    <property type="match status" value="1"/>
</dbReference>